<protein>
    <submittedName>
        <fullName evidence="1">Uncharacterized protein</fullName>
    </submittedName>
</protein>
<organism evidence="1 2">
    <name type="scientific">Timema podura</name>
    <name type="common">Walking stick</name>
    <dbReference type="NCBI Taxonomy" id="61482"/>
    <lineage>
        <taxon>Eukaryota</taxon>
        <taxon>Metazoa</taxon>
        <taxon>Ecdysozoa</taxon>
        <taxon>Arthropoda</taxon>
        <taxon>Hexapoda</taxon>
        <taxon>Insecta</taxon>
        <taxon>Pterygota</taxon>
        <taxon>Neoptera</taxon>
        <taxon>Polyneoptera</taxon>
        <taxon>Phasmatodea</taxon>
        <taxon>Timematodea</taxon>
        <taxon>Timematoidea</taxon>
        <taxon>Timematidae</taxon>
        <taxon>Timema</taxon>
    </lineage>
</organism>
<comment type="caution">
    <text evidence="1">The sequence shown here is derived from an EMBL/GenBank/DDBJ whole genome shotgun (WGS) entry which is preliminary data.</text>
</comment>
<evidence type="ECO:0000313" key="1">
    <source>
        <dbReference type="EMBL" id="CAG2063347.1"/>
    </source>
</evidence>
<gene>
    <name evidence="1" type="ORF">TPAB3V08_LOCUS10294</name>
</gene>
<dbReference type="EMBL" id="CAJPIN010025790">
    <property type="protein sequence ID" value="CAG2063347.1"/>
    <property type="molecule type" value="Genomic_DNA"/>
</dbReference>
<proteinExistence type="predicted"/>
<sequence>MIMYVDPHINLNQLTQEIREICRFSQDQVFTMKWMDEEALLEMFGTGEPIKSQNQPSQISVHAYWTMHALYSQKLL</sequence>
<reference evidence="1" key="1">
    <citation type="submission" date="2021-03" db="EMBL/GenBank/DDBJ databases">
        <authorList>
            <person name="Tran Van P."/>
        </authorList>
    </citation>
    <scope>NUCLEOTIDE SEQUENCE</scope>
</reference>
<evidence type="ECO:0000313" key="2">
    <source>
        <dbReference type="Proteomes" id="UP001153148"/>
    </source>
</evidence>
<accession>A0ABN7PBD1</accession>
<dbReference type="Proteomes" id="UP001153148">
    <property type="component" value="Unassembled WGS sequence"/>
</dbReference>
<dbReference type="Gene3D" id="3.10.20.90">
    <property type="entry name" value="Phosphatidylinositol 3-kinase Catalytic Subunit, Chain A, domain 1"/>
    <property type="match status" value="1"/>
</dbReference>
<dbReference type="SUPFAM" id="SSF54277">
    <property type="entry name" value="CAD &amp; PB1 domains"/>
    <property type="match status" value="1"/>
</dbReference>
<name>A0ABN7PBD1_TIMPD</name>
<keyword evidence="2" id="KW-1185">Reference proteome</keyword>